<evidence type="ECO:0000256" key="11">
    <source>
        <dbReference type="SAM" id="MobiDB-lite"/>
    </source>
</evidence>
<gene>
    <name evidence="13" type="ORF">Purlil1_11019</name>
</gene>
<evidence type="ECO:0000256" key="9">
    <source>
        <dbReference type="ARBA" id="ARBA00033146"/>
    </source>
</evidence>
<feature type="transmembrane region" description="Helical" evidence="12">
    <location>
        <begin position="248"/>
        <end position="269"/>
    </location>
</feature>
<comment type="subcellular location">
    <subcellularLocation>
        <location evidence="1">Endoplasmic reticulum membrane</location>
        <topology evidence="1">Single-pass type II membrane protein</topology>
    </subcellularLocation>
</comment>
<comment type="caution">
    <text evidence="13">The sequence shown here is derived from an EMBL/GenBank/DDBJ whole genome shotgun (WGS) entry which is preliminary data.</text>
</comment>
<name>A0ABR0BLN3_PURLI</name>
<evidence type="ECO:0000256" key="8">
    <source>
        <dbReference type="ARBA" id="ARBA00029556"/>
    </source>
</evidence>
<evidence type="ECO:0000256" key="5">
    <source>
        <dbReference type="ARBA" id="ARBA00022968"/>
    </source>
</evidence>
<keyword evidence="5" id="KW-0735">Signal-anchor</keyword>
<organism evidence="13 14">
    <name type="scientific">Purpureocillium lilacinum</name>
    <name type="common">Paecilomyces lilacinus</name>
    <dbReference type="NCBI Taxonomy" id="33203"/>
    <lineage>
        <taxon>Eukaryota</taxon>
        <taxon>Fungi</taxon>
        <taxon>Dikarya</taxon>
        <taxon>Ascomycota</taxon>
        <taxon>Pezizomycotina</taxon>
        <taxon>Sordariomycetes</taxon>
        <taxon>Hypocreomycetidae</taxon>
        <taxon>Hypocreales</taxon>
        <taxon>Ophiocordycipitaceae</taxon>
        <taxon>Purpureocillium</taxon>
    </lineage>
</organism>
<feature type="region of interest" description="Disordered" evidence="11">
    <location>
        <begin position="1"/>
        <end position="36"/>
    </location>
</feature>
<keyword evidence="14" id="KW-1185">Reference proteome</keyword>
<keyword evidence="3 12" id="KW-0812">Transmembrane</keyword>
<dbReference type="InterPro" id="IPR007653">
    <property type="entry name" value="SPC3"/>
</dbReference>
<feature type="region of interest" description="Disordered" evidence="11">
    <location>
        <begin position="150"/>
        <end position="175"/>
    </location>
</feature>
<dbReference type="EMBL" id="JAWRVI010000061">
    <property type="protein sequence ID" value="KAK4083075.1"/>
    <property type="molecule type" value="Genomic_DNA"/>
</dbReference>
<dbReference type="Proteomes" id="UP001287286">
    <property type="component" value="Unassembled WGS sequence"/>
</dbReference>
<evidence type="ECO:0000256" key="10">
    <source>
        <dbReference type="ARBA" id="ARBA00045670"/>
    </source>
</evidence>
<protein>
    <recommendedName>
        <fullName evidence="8">Signal peptidase complex subunit 3</fullName>
    </recommendedName>
    <alternativeName>
        <fullName evidence="9">Microsomal signal peptidase subunit 3</fullName>
    </alternativeName>
</protein>
<keyword evidence="4" id="KW-0256">Endoplasmic reticulum</keyword>
<feature type="compositionally biased region" description="Basic residues" evidence="11">
    <location>
        <begin position="66"/>
        <end position="76"/>
    </location>
</feature>
<dbReference type="Pfam" id="PF04573">
    <property type="entry name" value="SPC22"/>
    <property type="match status" value="2"/>
</dbReference>
<reference evidence="13 14" key="1">
    <citation type="journal article" date="2024" name="Microbiol. Resour. Announc.">
        <title>Genome annotations for the ascomycete fungi Trichoderma harzianum, Trichoderma aggressivum, and Purpureocillium lilacinum.</title>
        <authorList>
            <person name="Beijen E.P.W."/>
            <person name="Ohm R.A."/>
        </authorList>
    </citation>
    <scope>NUCLEOTIDE SEQUENCE [LARGE SCALE GENOMIC DNA]</scope>
    <source>
        <strain evidence="13 14">CBS 150709</strain>
    </source>
</reference>
<dbReference type="PANTHER" id="PTHR12804">
    <property type="entry name" value="MICROSOMAL SIGNAL PEPTIDASE 23 KD SUBUNIT SPC22/23"/>
    <property type="match status" value="1"/>
</dbReference>
<comment type="similarity">
    <text evidence="2">Belongs to the SPCS3 family.</text>
</comment>
<evidence type="ECO:0000256" key="1">
    <source>
        <dbReference type="ARBA" id="ARBA00004648"/>
    </source>
</evidence>
<evidence type="ECO:0000256" key="2">
    <source>
        <dbReference type="ARBA" id="ARBA00009289"/>
    </source>
</evidence>
<keyword evidence="7 12" id="KW-0472">Membrane</keyword>
<evidence type="ECO:0000256" key="4">
    <source>
        <dbReference type="ARBA" id="ARBA00022824"/>
    </source>
</evidence>
<dbReference type="PANTHER" id="PTHR12804:SF0">
    <property type="entry name" value="SIGNAL PEPTIDASE COMPLEX SUBUNIT 3"/>
    <property type="match status" value="1"/>
</dbReference>
<keyword evidence="6 12" id="KW-1133">Transmembrane helix</keyword>
<accession>A0ABR0BLN3</accession>
<evidence type="ECO:0000256" key="7">
    <source>
        <dbReference type="ARBA" id="ARBA00023136"/>
    </source>
</evidence>
<feature type="transmembrane region" description="Helical" evidence="12">
    <location>
        <begin position="125"/>
        <end position="145"/>
    </location>
</feature>
<evidence type="ECO:0000256" key="12">
    <source>
        <dbReference type="SAM" id="Phobius"/>
    </source>
</evidence>
<evidence type="ECO:0000313" key="13">
    <source>
        <dbReference type="EMBL" id="KAK4083075.1"/>
    </source>
</evidence>
<comment type="function">
    <text evidence="10">Essential component of the signal peptidase complex (SPC) which catalyzes the cleavage of N-terminal signal sequences from nascent proteins as they are translocated into the lumen of the endoplasmic reticulum. Essential for the SPC catalytic activity, possibly by stabilizing and positioning the active center of the complex close to the lumenal surface. Essential for viability.</text>
</comment>
<proteinExistence type="inferred from homology"/>
<evidence type="ECO:0000256" key="6">
    <source>
        <dbReference type="ARBA" id="ARBA00022989"/>
    </source>
</evidence>
<feature type="compositionally biased region" description="Basic and acidic residues" evidence="11">
    <location>
        <begin position="163"/>
        <end position="174"/>
    </location>
</feature>
<feature type="region of interest" description="Disordered" evidence="11">
    <location>
        <begin position="65"/>
        <end position="86"/>
    </location>
</feature>
<evidence type="ECO:0000256" key="3">
    <source>
        <dbReference type="ARBA" id="ARBA00022692"/>
    </source>
</evidence>
<sequence>MAGQNLVGRGQPWNGGPVLRPLEHPGSAEAQARRPGLVGSAIRRDPWIHVGKQARFTNAPVETWMRRSRRPNSRRPCHSESPENDTAVLESLPHATARIDIGSLTIGDAPPAARFLRDPSVSGSAATAAAMALASCFVCAAVYQAQKTARGRGNRSATTTRGLGHDNKAMRSKDTTQAPAVRFLHRPRHHHLPPTHPSQGPNAAIESLRRAYDSLFLLRSTDTPFSHLSERIRAPPSMHSSFTRLQNVFGFFTTVACVLGAFIAATDLFTPRTPSGVISPNNVQVVKGRPHYYSSKKEEYAIIKFSLEADLSSLFTWNTKQVFVYVTADWPAAAGANATNSAVIWDTIITNPSADHLKNIGPLAMKKLKKSAEGKTIDPSRGLLKLRNQRPKYQITHPSGKIAQAQDVTLKIHYNVQPWVGLLTWNMDKDIYQWKTMAGGLSDKFTLPAIKSKDNKSKSKSK</sequence>
<evidence type="ECO:0000313" key="14">
    <source>
        <dbReference type="Proteomes" id="UP001287286"/>
    </source>
</evidence>